<feature type="compositionally biased region" description="Acidic residues" evidence="1">
    <location>
        <begin position="143"/>
        <end position="164"/>
    </location>
</feature>
<proteinExistence type="predicted"/>
<feature type="region of interest" description="Disordered" evidence="1">
    <location>
        <begin position="112"/>
        <end position="292"/>
    </location>
</feature>
<protein>
    <submittedName>
        <fullName evidence="2">Uncharacterized protein</fullName>
    </submittedName>
</protein>
<evidence type="ECO:0000313" key="3">
    <source>
        <dbReference type="Proteomes" id="UP001220324"/>
    </source>
</evidence>
<feature type="compositionally biased region" description="Basic and acidic residues" evidence="1">
    <location>
        <begin position="130"/>
        <end position="142"/>
    </location>
</feature>
<comment type="caution">
    <text evidence="2">The sequence shown here is derived from an EMBL/GenBank/DDBJ whole genome shotgun (WGS) entry which is preliminary data.</text>
</comment>
<keyword evidence="3" id="KW-1185">Reference proteome</keyword>
<sequence length="292" mass="32848">MARFMKRFKKKQRLSTEYHDRFGDPDISYPNEGSWNQWSQTSGFVANASISTEAPHRLQPDDHRHYGRPSAPPLQNQGWNDFNHHHIHTHTPPELTHDGSNFPKGYFDASIRRRPEKTMRPQFQGLGIDSPRHDIRDDIRESDGDDDSICDPAEESCDEEDEERDTLGDPRELICRGYTTGEVPRGGHDDCGSYDRAAKSPALSITSRMRRVSIQSSTTQASSVAGSSRRTSYTAASSISAPSLPDTPRFASHAMHSAHAEKRPPVPRPKTRDPEPTPTQPELVPSYDELYG</sequence>
<dbReference type="Proteomes" id="UP001220324">
    <property type="component" value="Unassembled WGS sequence"/>
</dbReference>
<feature type="compositionally biased region" description="Polar residues" evidence="1">
    <location>
        <begin position="203"/>
        <end position="224"/>
    </location>
</feature>
<reference evidence="2 3" key="1">
    <citation type="journal article" date="2023" name="IMA Fungus">
        <title>Comparative genomic study of the Penicillium genus elucidates a diverse pangenome and 15 lateral gene transfer events.</title>
        <authorList>
            <person name="Petersen C."/>
            <person name="Sorensen T."/>
            <person name="Nielsen M.R."/>
            <person name="Sondergaard T.E."/>
            <person name="Sorensen J.L."/>
            <person name="Fitzpatrick D.A."/>
            <person name="Frisvad J.C."/>
            <person name="Nielsen K.L."/>
        </authorList>
    </citation>
    <scope>NUCLEOTIDE SEQUENCE [LARGE SCALE GENOMIC DNA]</scope>
    <source>
        <strain evidence="2 3">IBT 35679</strain>
    </source>
</reference>
<feature type="compositionally biased region" description="Basic and acidic residues" evidence="1">
    <location>
        <begin position="165"/>
        <end position="174"/>
    </location>
</feature>
<feature type="compositionally biased region" description="Basic and acidic residues" evidence="1">
    <location>
        <begin position="185"/>
        <end position="198"/>
    </location>
</feature>
<name>A0AAD6CNX6_9EURO</name>
<feature type="compositionally biased region" description="Low complexity" evidence="1">
    <location>
        <begin position="225"/>
        <end position="243"/>
    </location>
</feature>
<gene>
    <name evidence="2" type="ORF">N7494_008959</name>
</gene>
<accession>A0AAD6CNX6</accession>
<dbReference type="EMBL" id="JAQIZZ010000007">
    <property type="protein sequence ID" value="KAJ5532407.1"/>
    <property type="molecule type" value="Genomic_DNA"/>
</dbReference>
<dbReference type="AlphaFoldDB" id="A0AAD6CNX6"/>
<organism evidence="2 3">
    <name type="scientific">Penicillium frequentans</name>
    <dbReference type="NCBI Taxonomy" id="3151616"/>
    <lineage>
        <taxon>Eukaryota</taxon>
        <taxon>Fungi</taxon>
        <taxon>Dikarya</taxon>
        <taxon>Ascomycota</taxon>
        <taxon>Pezizomycotina</taxon>
        <taxon>Eurotiomycetes</taxon>
        <taxon>Eurotiomycetidae</taxon>
        <taxon>Eurotiales</taxon>
        <taxon>Aspergillaceae</taxon>
        <taxon>Penicillium</taxon>
    </lineage>
</organism>
<evidence type="ECO:0000313" key="2">
    <source>
        <dbReference type="EMBL" id="KAJ5532407.1"/>
    </source>
</evidence>
<evidence type="ECO:0000256" key="1">
    <source>
        <dbReference type="SAM" id="MobiDB-lite"/>
    </source>
</evidence>
<feature type="compositionally biased region" description="Basic and acidic residues" evidence="1">
    <location>
        <begin position="258"/>
        <end position="275"/>
    </location>
</feature>